<comment type="caution">
    <text evidence="3">The sequence shown here is derived from an EMBL/GenBank/DDBJ whole genome shotgun (WGS) entry which is preliminary data.</text>
</comment>
<keyword evidence="3" id="KW-0808">Transferase</keyword>
<keyword evidence="3" id="KW-0418">Kinase</keyword>
<sequence length="576" mass="69809">MKEIPFIVSARTAKLIWQENFSNANWAIVELVKNSYDADARNVFVLFHMGSLYIVDNWDWMNRNIIENNWMKIWTDNKLLKFETNWKRIKSWAKWIGRFALDRLWVISEMYTVYKETSESLYWKVNWSDFETNESISKVSAEIDDELQDFHINKFLVDNFSDLPDFLTKITDIDFSWWTIIKITNLRDRWLSNDINNLFDSLEILTPPTQSIWFSISLYSDLENTKNWKINTANYDEYDYKVFASYLWNEKLEIELEFIRHELDTEKLERNFSEVFSIWKMWKFPYDLETIKKGYHKSKISLLDLWYNEVDQKLLKNIWKFNFEFFFIKNTFDEYNITKFPYLDINTYRKNLNSYFLHLMRMKYINDNPMKRLLKAKESDKSQPCATQEQIDRLFDLLENVWDTLEHLRNLLYFRIALLTGARPVEILNMNLESFTLGRTELKLSWAKQNSKARHYEIGDLSVLLSKYLKAVSESWRSKELKNHLFLSLSEDWKPLTSNWINKLYQRIAKKLWFTVNTYMIRRFAATLLHKNWVDINAMMDFLWHTRFSTTKKYIQNSSEFTKKATDIMSRVLKKN</sequence>
<dbReference type="Pfam" id="PF00589">
    <property type="entry name" value="Phage_integrase"/>
    <property type="match status" value="1"/>
</dbReference>
<dbReference type="Gene3D" id="1.10.443.10">
    <property type="entry name" value="Intergrase catalytic core"/>
    <property type="match status" value="1"/>
</dbReference>
<dbReference type="GO" id="GO:0015074">
    <property type="term" value="P:DNA integration"/>
    <property type="evidence" value="ECO:0007669"/>
    <property type="project" value="InterPro"/>
</dbReference>
<dbReference type="GO" id="GO:0016301">
    <property type="term" value="F:kinase activity"/>
    <property type="evidence" value="ECO:0007669"/>
    <property type="project" value="UniProtKB-KW"/>
</dbReference>
<dbReference type="SUPFAM" id="SSF55874">
    <property type="entry name" value="ATPase domain of HSP90 chaperone/DNA topoisomerase II/histidine kinase"/>
    <property type="match status" value="1"/>
</dbReference>
<reference evidence="3" key="1">
    <citation type="journal article" date="2012" name="Science">
        <title>Fermentation, hydrogen, and sulfur metabolism in multiple uncultivated bacterial phyla.</title>
        <authorList>
            <person name="Wrighton K.C."/>
            <person name="Thomas B.C."/>
            <person name="Sharon I."/>
            <person name="Miller C.S."/>
            <person name="Castelle C.J."/>
            <person name="VerBerkmoes N.C."/>
            <person name="Wilkins M.J."/>
            <person name="Hettich R.L."/>
            <person name="Lipton M.S."/>
            <person name="Williams K.H."/>
            <person name="Long P.E."/>
            <person name="Banfield J.F."/>
        </authorList>
    </citation>
    <scope>NUCLEOTIDE SEQUENCE [LARGE SCALE GENOMIC DNA]</scope>
</reference>
<dbReference type="AlphaFoldDB" id="K2GDK3"/>
<dbReference type="CDD" id="cd00397">
    <property type="entry name" value="DNA_BRE_C"/>
    <property type="match status" value="1"/>
</dbReference>
<proteinExistence type="predicted"/>
<keyword evidence="1" id="KW-0233">DNA recombination</keyword>
<gene>
    <name evidence="3" type="ORF">ACD_3C00071G0004</name>
</gene>
<dbReference type="Pfam" id="PF13589">
    <property type="entry name" value="HATPase_c_3"/>
    <property type="match status" value="1"/>
</dbReference>
<dbReference type="GO" id="GO:0006310">
    <property type="term" value="P:DNA recombination"/>
    <property type="evidence" value="ECO:0007669"/>
    <property type="project" value="UniProtKB-KW"/>
</dbReference>
<evidence type="ECO:0000256" key="1">
    <source>
        <dbReference type="ARBA" id="ARBA00023172"/>
    </source>
</evidence>
<dbReference type="EMBL" id="AMFJ01000345">
    <property type="protein sequence ID" value="EKE28354.1"/>
    <property type="molecule type" value="Genomic_DNA"/>
</dbReference>
<feature type="domain" description="Tyr recombinase" evidence="2">
    <location>
        <begin position="381"/>
        <end position="567"/>
    </location>
</feature>
<dbReference type="SUPFAM" id="SSF56349">
    <property type="entry name" value="DNA breaking-rejoining enzymes"/>
    <property type="match status" value="1"/>
</dbReference>
<name>K2GDK3_9BACT</name>
<evidence type="ECO:0000313" key="3">
    <source>
        <dbReference type="EMBL" id="EKE28354.1"/>
    </source>
</evidence>
<protein>
    <submittedName>
        <fullName evidence="3">Putative histidine kinase</fullName>
    </submittedName>
</protein>
<dbReference type="GO" id="GO:0003677">
    <property type="term" value="F:DNA binding"/>
    <property type="evidence" value="ECO:0007669"/>
    <property type="project" value="InterPro"/>
</dbReference>
<organism evidence="3">
    <name type="scientific">uncultured bacterium</name>
    <name type="common">gcode 4</name>
    <dbReference type="NCBI Taxonomy" id="1234023"/>
    <lineage>
        <taxon>Bacteria</taxon>
        <taxon>environmental samples</taxon>
    </lineage>
</organism>
<evidence type="ECO:0000259" key="2">
    <source>
        <dbReference type="PROSITE" id="PS51898"/>
    </source>
</evidence>
<dbReference type="InterPro" id="IPR036890">
    <property type="entry name" value="HATPase_C_sf"/>
</dbReference>
<dbReference type="InterPro" id="IPR013762">
    <property type="entry name" value="Integrase-like_cat_sf"/>
</dbReference>
<accession>K2GDK3</accession>
<dbReference type="InterPro" id="IPR011010">
    <property type="entry name" value="DNA_brk_join_enz"/>
</dbReference>
<dbReference type="PROSITE" id="PS51898">
    <property type="entry name" value="TYR_RECOMBINASE"/>
    <property type="match status" value="1"/>
</dbReference>
<dbReference type="Gene3D" id="3.30.565.10">
    <property type="entry name" value="Histidine kinase-like ATPase, C-terminal domain"/>
    <property type="match status" value="1"/>
</dbReference>
<dbReference type="InterPro" id="IPR002104">
    <property type="entry name" value="Integrase_catalytic"/>
</dbReference>